<name>A0A9P5U4X5_9AGAR</name>
<dbReference type="GO" id="GO:0006749">
    <property type="term" value="P:glutathione metabolic process"/>
    <property type="evidence" value="ECO:0007669"/>
    <property type="project" value="TreeGrafter"/>
</dbReference>
<evidence type="ECO:0000256" key="1">
    <source>
        <dbReference type="ARBA" id="ARBA00010128"/>
    </source>
</evidence>
<dbReference type="GO" id="GO:0043295">
    <property type="term" value="F:glutathione binding"/>
    <property type="evidence" value="ECO:0007669"/>
    <property type="project" value="TreeGrafter"/>
</dbReference>
<dbReference type="OrthoDB" id="249703at2759"/>
<dbReference type="EC" id="2.5.1.18" evidence="2"/>
<sequence length="225" mass="25468">MVLKFVGHSYSSAALRVAVVLHEKKIPFELILVDLAKKEQKTPEFLGKQPFGQVPYIDDDGFILYESRAICRYLAAKYPDQGPKLLPSGHDLRESALYEQAASIELQNFHEYAEKAWIEAILKPKTGAEPNQAVIDDAVATLNDKFDVYEVILSKQRYLAGDELTIVDMFHLPYAARLVEFGCTLMTTKGPNVTRWWNDISSRPSWQAVKDGVLRSEDFILNETS</sequence>
<proteinExistence type="inferred from homology"/>
<dbReference type="CDD" id="cd03053">
    <property type="entry name" value="GST_N_Phi"/>
    <property type="match status" value="1"/>
</dbReference>
<dbReference type="InterPro" id="IPR004046">
    <property type="entry name" value="GST_C"/>
</dbReference>
<keyword evidence="8" id="KW-1185">Reference proteome</keyword>
<dbReference type="Gene3D" id="3.40.30.10">
    <property type="entry name" value="Glutaredoxin"/>
    <property type="match status" value="1"/>
</dbReference>
<gene>
    <name evidence="7" type="ORF">BDP27DRAFT_1226216</name>
</gene>
<dbReference type="InterPro" id="IPR036282">
    <property type="entry name" value="Glutathione-S-Trfase_C_sf"/>
</dbReference>
<comment type="caution">
    <text evidence="7">The sequence shown here is derived from an EMBL/GenBank/DDBJ whole genome shotgun (WGS) entry which is preliminary data.</text>
</comment>
<dbReference type="SUPFAM" id="SSF52833">
    <property type="entry name" value="Thioredoxin-like"/>
    <property type="match status" value="1"/>
</dbReference>
<dbReference type="InterPro" id="IPR036249">
    <property type="entry name" value="Thioredoxin-like_sf"/>
</dbReference>
<dbReference type="PANTHER" id="PTHR43900:SF3">
    <property type="entry name" value="GLUTATHIONE S-TRANSFERASE RHO"/>
    <property type="match status" value="1"/>
</dbReference>
<evidence type="ECO:0000259" key="5">
    <source>
        <dbReference type="PROSITE" id="PS50404"/>
    </source>
</evidence>
<evidence type="ECO:0000259" key="6">
    <source>
        <dbReference type="PROSITE" id="PS50405"/>
    </source>
</evidence>
<dbReference type="Pfam" id="PF00043">
    <property type="entry name" value="GST_C"/>
    <property type="match status" value="1"/>
</dbReference>
<feature type="domain" description="GST N-terminal" evidence="5">
    <location>
        <begin position="1"/>
        <end position="82"/>
    </location>
</feature>
<comment type="similarity">
    <text evidence="1">Belongs to the GST superfamily. Phi family.</text>
</comment>
<feature type="domain" description="GST C-terminal" evidence="6">
    <location>
        <begin position="91"/>
        <end position="225"/>
    </location>
</feature>
<dbReference type="EMBL" id="JADNRY010000076">
    <property type="protein sequence ID" value="KAF9067230.1"/>
    <property type="molecule type" value="Genomic_DNA"/>
</dbReference>
<keyword evidence="3" id="KW-0808">Transferase</keyword>
<dbReference type="PROSITE" id="PS50405">
    <property type="entry name" value="GST_CTER"/>
    <property type="match status" value="1"/>
</dbReference>
<dbReference type="Gene3D" id="1.20.1050.10">
    <property type="match status" value="1"/>
</dbReference>
<dbReference type="SFLD" id="SFLDG01154">
    <property type="entry name" value="Main.5:_Phi-like"/>
    <property type="match status" value="1"/>
</dbReference>
<dbReference type="InterPro" id="IPR040079">
    <property type="entry name" value="Glutathione_S-Trfase"/>
</dbReference>
<dbReference type="PROSITE" id="PS50404">
    <property type="entry name" value="GST_NTER"/>
    <property type="match status" value="1"/>
</dbReference>
<dbReference type="GO" id="GO:0004364">
    <property type="term" value="F:glutathione transferase activity"/>
    <property type="evidence" value="ECO:0007669"/>
    <property type="project" value="UniProtKB-EC"/>
</dbReference>
<evidence type="ECO:0000256" key="3">
    <source>
        <dbReference type="ARBA" id="ARBA00022679"/>
    </source>
</evidence>
<dbReference type="GO" id="GO:0009636">
    <property type="term" value="P:response to toxic substance"/>
    <property type="evidence" value="ECO:0007669"/>
    <property type="project" value="UniProtKB-ARBA"/>
</dbReference>
<evidence type="ECO:0000313" key="8">
    <source>
        <dbReference type="Proteomes" id="UP000772434"/>
    </source>
</evidence>
<dbReference type="SFLD" id="SFLDS00019">
    <property type="entry name" value="Glutathione_Transferase_(cytos"/>
    <property type="match status" value="1"/>
</dbReference>
<dbReference type="PANTHER" id="PTHR43900">
    <property type="entry name" value="GLUTATHIONE S-TRANSFERASE RHO"/>
    <property type="match status" value="1"/>
</dbReference>
<dbReference type="SFLD" id="SFLDG00358">
    <property type="entry name" value="Main_(cytGST)"/>
    <property type="match status" value="1"/>
</dbReference>
<protein>
    <recommendedName>
        <fullName evidence="2">glutathione transferase</fullName>
        <ecNumber evidence="2">2.5.1.18</ecNumber>
    </recommendedName>
</protein>
<dbReference type="AlphaFoldDB" id="A0A9P5U4X5"/>
<evidence type="ECO:0000256" key="4">
    <source>
        <dbReference type="ARBA" id="ARBA00047960"/>
    </source>
</evidence>
<evidence type="ECO:0000256" key="2">
    <source>
        <dbReference type="ARBA" id="ARBA00012452"/>
    </source>
</evidence>
<dbReference type="InterPro" id="IPR004045">
    <property type="entry name" value="Glutathione_S-Trfase_N"/>
</dbReference>
<dbReference type="FunFam" id="1.20.1050.10:FF:000004">
    <property type="entry name" value="Glutathione S-transferase F2"/>
    <property type="match status" value="1"/>
</dbReference>
<dbReference type="FunFam" id="3.40.30.10:FF:000016">
    <property type="entry name" value="Glutathione S-transferase F2"/>
    <property type="match status" value="1"/>
</dbReference>
<dbReference type="SUPFAM" id="SSF47616">
    <property type="entry name" value="GST C-terminal domain-like"/>
    <property type="match status" value="1"/>
</dbReference>
<dbReference type="InterPro" id="IPR010987">
    <property type="entry name" value="Glutathione-S-Trfase_C-like"/>
</dbReference>
<evidence type="ECO:0000313" key="7">
    <source>
        <dbReference type="EMBL" id="KAF9067230.1"/>
    </source>
</evidence>
<comment type="catalytic activity">
    <reaction evidence="4">
        <text>RX + glutathione = an S-substituted glutathione + a halide anion + H(+)</text>
        <dbReference type="Rhea" id="RHEA:16437"/>
        <dbReference type="ChEBI" id="CHEBI:15378"/>
        <dbReference type="ChEBI" id="CHEBI:16042"/>
        <dbReference type="ChEBI" id="CHEBI:17792"/>
        <dbReference type="ChEBI" id="CHEBI:57925"/>
        <dbReference type="ChEBI" id="CHEBI:90779"/>
        <dbReference type="EC" id="2.5.1.18"/>
    </reaction>
</comment>
<reference evidence="7" key="1">
    <citation type="submission" date="2020-11" db="EMBL/GenBank/DDBJ databases">
        <authorList>
            <consortium name="DOE Joint Genome Institute"/>
            <person name="Ahrendt S."/>
            <person name="Riley R."/>
            <person name="Andreopoulos W."/>
            <person name="Labutti K."/>
            <person name="Pangilinan J."/>
            <person name="Ruiz-Duenas F.J."/>
            <person name="Barrasa J.M."/>
            <person name="Sanchez-Garcia M."/>
            <person name="Camarero S."/>
            <person name="Miyauchi S."/>
            <person name="Serrano A."/>
            <person name="Linde D."/>
            <person name="Babiker R."/>
            <person name="Drula E."/>
            <person name="Ayuso-Fernandez I."/>
            <person name="Pacheco R."/>
            <person name="Padilla G."/>
            <person name="Ferreira P."/>
            <person name="Barriuso J."/>
            <person name="Kellner H."/>
            <person name="Castanera R."/>
            <person name="Alfaro M."/>
            <person name="Ramirez L."/>
            <person name="Pisabarro A.G."/>
            <person name="Kuo A."/>
            <person name="Tritt A."/>
            <person name="Lipzen A."/>
            <person name="He G."/>
            <person name="Yan M."/>
            <person name="Ng V."/>
            <person name="Cullen D."/>
            <person name="Martin F."/>
            <person name="Rosso M.-N."/>
            <person name="Henrissat B."/>
            <person name="Hibbett D."/>
            <person name="Martinez A.T."/>
            <person name="Grigoriev I.V."/>
        </authorList>
    </citation>
    <scope>NUCLEOTIDE SEQUENCE</scope>
    <source>
        <strain evidence="7">AH 40177</strain>
    </source>
</reference>
<accession>A0A9P5U4X5</accession>
<dbReference type="GO" id="GO:0005737">
    <property type="term" value="C:cytoplasm"/>
    <property type="evidence" value="ECO:0007669"/>
    <property type="project" value="TreeGrafter"/>
</dbReference>
<dbReference type="Pfam" id="PF02798">
    <property type="entry name" value="GST_N"/>
    <property type="match status" value="1"/>
</dbReference>
<organism evidence="7 8">
    <name type="scientific">Rhodocollybia butyracea</name>
    <dbReference type="NCBI Taxonomy" id="206335"/>
    <lineage>
        <taxon>Eukaryota</taxon>
        <taxon>Fungi</taxon>
        <taxon>Dikarya</taxon>
        <taxon>Basidiomycota</taxon>
        <taxon>Agaricomycotina</taxon>
        <taxon>Agaricomycetes</taxon>
        <taxon>Agaricomycetidae</taxon>
        <taxon>Agaricales</taxon>
        <taxon>Marasmiineae</taxon>
        <taxon>Omphalotaceae</taxon>
        <taxon>Rhodocollybia</taxon>
    </lineage>
</organism>
<dbReference type="Proteomes" id="UP000772434">
    <property type="component" value="Unassembled WGS sequence"/>
</dbReference>